<dbReference type="Gene3D" id="2.130.10.10">
    <property type="entry name" value="YVTN repeat-like/Quinoprotein amine dehydrogenase"/>
    <property type="match status" value="4"/>
</dbReference>
<reference evidence="4 5" key="1">
    <citation type="submission" date="2014-04" db="EMBL/GenBank/DDBJ databases">
        <title>Evolutionary Origins and Diversification of the Mycorrhizal Mutualists.</title>
        <authorList>
            <consortium name="DOE Joint Genome Institute"/>
            <consortium name="Mycorrhizal Genomics Consortium"/>
            <person name="Kohler A."/>
            <person name="Kuo A."/>
            <person name="Nagy L.G."/>
            <person name="Floudas D."/>
            <person name="Copeland A."/>
            <person name="Barry K.W."/>
            <person name="Cichocki N."/>
            <person name="Veneault-Fourrey C."/>
            <person name="LaButti K."/>
            <person name="Lindquist E.A."/>
            <person name="Lipzen A."/>
            <person name="Lundell T."/>
            <person name="Morin E."/>
            <person name="Murat C."/>
            <person name="Riley R."/>
            <person name="Ohm R."/>
            <person name="Sun H."/>
            <person name="Tunlid A."/>
            <person name="Henrissat B."/>
            <person name="Grigoriev I.V."/>
            <person name="Hibbett D.S."/>
            <person name="Martin F."/>
        </authorList>
    </citation>
    <scope>NUCLEOTIDE SEQUENCE [LARGE SCALE GENOMIC DNA]</scope>
    <source>
        <strain evidence="4 5">Koide BX008</strain>
    </source>
</reference>
<feature type="repeat" description="WD" evidence="2">
    <location>
        <begin position="987"/>
        <end position="1019"/>
    </location>
</feature>
<dbReference type="SUPFAM" id="SSF50998">
    <property type="entry name" value="Quinoprotein alcohol dehydrogenase-like"/>
    <property type="match status" value="1"/>
</dbReference>
<evidence type="ECO:0000256" key="1">
    <source>
        <dbReference type="ARBA" id="ARBA00022737"/>
    </source>
</evidence>
<dbReference type="InterPro" id="IPR036322">
    <property type="entry name" value="WD40_repeat_dom_sf"/>
</dbReference>
<dbReference type="Pfam" id="PF00400">
    <property type="entry name" value="WD40"/>
    <property type="match status" value="2"/>
</dbReference>
<name>A0A0C2WGF1_AMAMK</name>
<organism evidence="4 5">
    <name type="scientific">Amanita muscaria (strain Koide BX008)</name>
    <dbReference type="NCBI Taxonomy" id="946122"/>
    <lineage>
        <taxon>Eukaryota</taxon>
        <taxon>Fungi</taxon>
        <taxon>Dikarya</taxon>
        <taxon>Basidiomycota</taxon>
        <taxon>Agaricomycotina</taxon>
        <taxon>Agaricomycetes</taxon>
        <taxon>Agaricomycetidae</taxon>
        <taxon>Agaricales</taxon>
        <taxon>Pluteineae</taxon>
        <taxon>Amanitaceae</taxon>
        <taxon>Amanita</taxon>
    </lineage>
</organism>
<accession>A0A0C2WGF1</accession>
<dbReference type="SUPFAM" id="SSF52540">
    <property type="entry name" value="P-loop containing nucleoside triphosphate hydrolases"/>
    <property type="match status" value="1"/>
</dbReference>
<dbReference type="PROSITE" id="PS50082">
    <property type="entry name" value="WD_REPEATS_2"/>
    <property type="match status" value="2"/>
</dbReference>
<dbReference type="AlphaFoldDB" id="A0A0C2WGF1"/>
<dbReference type="PANTHER" id="PTHR19879">
    <property type="entry name" value="TRANSCRIPTION INITIATION FACTOR TFIID"/>
    <property type="match status" value="1"/>
</dbReference>
<dbReference type="SUPFAM" id="SSF50978">
    <property type="entry name" value="WD40 repeat-like"/>
    <property type="match status" value="1"/>
</dbReference>
<dbReference type="InterPro" id="IPR027417">
    <property type="entry name" value="P-loop_NTPase"/>
</dbReference>
<dbReference type="PROSITE" id="PS50837">
    <property type="entry name" value="NACHT"/>
    <property type="match status" value="1"/>
</dbReference>
<dbReference type="InterPro" id="IPR011047">
    <property type="entry name" value="Quinoprotein_ADH-like_sf"/>
</dbReference>
<dbReference type="InterPro" id="IPR056884">
    <property type="entry name" value="NPHP3-like_N"/>
</dbReference>
<dbReference type="Gene3D" id="3.40.50.300">
    <property type="entry name" value="P-loop containing nucleotide triphosphate hydrolases"/>
    <property type="match status" value="1"/>
</dbReference>
<dbReference type="PANTHER" id="PTHR19879:SF9">
    <property type="entry name" value="TRANSCRIPTION INITIATION FACTOR TFIID SUBUNIT 5"/>
    <property type="match status" value="1"/>
</dbReference>
<dbReference type="InterPro" id="IPR007111">
    <property type="entry name" value="NACHT_NTPase"/>
</dbReference>
<dbReference type="InterPro" id="IPR015943">
    <property type="entry name" value="WD40/YVTN_repeat-like_dom_sf"/>
</dbReference>
<keyword evidence="5" id="KW-1185">Reference proteome</keyword>
<evidence type="ECO:0000259" key="3">
    <source>
        <dbReference type="PROSITE" id="PS50837"/>
    </source>
</evidence>
<keyword evidence="2" id="KW-0853">WD repeat</keyword>
<dbReference type="Pfam" id="PF24883">
    <property type="entry name" value="NPHP3_N"/>
    <property type="match status" value="1"/>
</dbReference>
<dbReference type="HOGENOM" id="CLU_000288_6_19_1"/>
<dbReference type="OrthoDB" id="1935146at2759"/>
<sequence>MPVIEGASNFTISGYARLYEIHGNAVINHITDTNELKRFLSIVNLPRAQASQNDYQTRKKSGPCFPGTRQALLREMMDWATKSDESRIYVLSGLAGIGKSTVAYTVATQADELGLLGASFFFARDEADRNSAKSSLQRLHTNSTVRGSAVTTNDPQDQLQALILDPLRSIVQSHARPILVVVDALDECGEDDERGILKGLSQLVRALPSFKVILTIRPQPHLNPFLCSQSGHKIFHLQDIEDKVVDGDIRLYLNHSLSLEAVQEQYPQRQWRASAVRYILDKSASNPATQMQKLLRAFAQCLTPFKDLDQFYTVILRNVVPENCDNDDTVSRYQSVVGAIIFVQRPLPVSTLVHLININIDVVEIRQVLDNLQSVILLGSDDVPRIYHKSFPDYLTDQVRCKDPRLRIYTKICHTHITTRCFEIMDKHLKRNILGLGDPARFMSKEDGLKEGEITEEQLQENIPQQLRYACVYWANHFEFANVEDEALMNGMERFADEHMLYWLEVLSLIEKMDSARRAIPVVLKLLKSTSSDLNQLLSDALCFISSFYEVIKRSALHTYYSALPFTPSDTLLYRRYIKEAAEHNICVIEGGPEKWGALVANMNHGEPVDIIKFSLDSTLFVSCSQRKSKIWDAATDIPISTIRGHTFAVANDFSTVASSEDKTITLYDVNAGSTRGTMFTTSKIQKLALSSESSRVAAALSDGTVWLWDSRNAKLIDKFVGFAFDGYRSWLQFSPTGTRLASLSANGIKLRNGTSGRFIANLRCGLWNKFEFSGDGSRIASVSPHRSLALWNSENGGLVGVVTDVDQHGLAISANGSLLATADCSKVMLWRGNNDSLALVEFLGVDMPRSMAFSLDKLAIATNSVIKLYDVKTHSFIHTLPVGGSPTALALSPDCTRLAVADYNANVNLCDIRGVDTADSSPSSEEHPTEEEGTTVTALALSRDCSRLACGFEDGIIELWETSPTKRRIRPLRSKMAAIFFRIFGQSRRTKLVRALEFSPDGRLFASGSDDGTIKLWNGGDGALRGTLKAPGRLQVVALSNSLLVAAWNGGVTLWSLDTLSPIHTFNDADKVSKVSIAENSTLIAVCLRDRRVALLDVANRTTIATFDVPYDIHTMTFLPNNSQLVVQSDEGVFLSLNLINEQIIKGPTLDHLIQLPNTSFWHGVPIWHCQDKDSEQHYFAALFPQQKSPVPVLWIPTQIPVTTWTQGSSMIALSCRDGRIILLRLPTSHVS</sequence>
<evidence type="ECO:0000313" key="4">
    <source>
        <dbReference type="EMBL" id="KIL55706.1"/>
    </source>
</evidence>
<proteinExistence type="predicted"/>
<evidence type="ECO:0000256" key="2">
    <source>
        <dbReference type="PROSITE-ProRule" id="PRU00221"/>
    </source>
</evidence>
<dbReference type="InterPro" id="IPR001680">
    <property type="entry name" value="WD40_rpt"/>
</dbReference>
<dbReference type="SMART" id="SM00320">
    <property type="entry name" value="WD40"/>
    <property type="match status" value="10"/>
</dbReference>
<dbReference type="Proteomes" id="UP000054549">
    <property type="component" value="Unassembled WGS sequence"/>
</dbReference>
<feature type="repeat" description="WD" evidence="2">
    <location>
        <begin position="685"/>
        <end position="719"/>
    </location>
</feature>
<dbReference type="PROSITE" id="PS50294">
    <property type="entry name" value="WD_REPEATS_REGION"/>
    <property type="match status" value="1"/>
</dbReference>
<dbReference type="EMBL" id="KN818482">
    <property type="protein sequence ID" value="KIL55706.1"/>
    <property type="molecule type" value="Genomic_DNA"/>
</dbReference>
<gene>
    <name evidence="4" type="ORF">M378DRAFT_17705</name>
</gene>
<feature type="domain" description="NACHT" evidence="3">
    <location>
        <begin position="87"/>
        <end position="218"/>
    </location>
</feature>
<evidence type="ECO:0000313" key="5">
    <source>
        <dbReference type="Proteomes" id="UP000054549"/>
    </source>
</evidence>
<protein>
    <recommendedName>
        <fullName evidence="3">NACHT domain-containing protein</fullName>
    </recommendedName>
</protein>
<dbReference type="InParanoid" id="A0A0C2WGF1"/>
<keyword evidence="1" id="KW-0677">Repeat</keyword>
<dbReference type="STRING" id="946122.A0A0C2WGF1"/>